<feature type="compositionally biased region" description="Polar residues" evidence="1">
    <location>
        <begin position="13"/>
        <end position="22"/>
    </location>
</feature>
<proteinExistence type="predicted"/>
<protein>
    <submittedName>
        <fullName evidence="2">Uncharacterized protein</fullName>
    </submittedName>
</protein>
<evidence type="ECO:0000313" key="3">
    <source>
        <dbReference type="Proteomes" id="UP001600888"/>
    </source>
</evidence>
<keyword evidence="3" id="KW-1185">Reference proteome</keyword>
<gene>
    <name evidence="2" type="ORF">FJTKL_10314</name>
</gene>
<evidence type="ECO:0000256" key="1">
    <source>
        <dbReference type="SAM" id="MobiDB-lite"/>
    </source>
</evidence>
<comment type="caution">
    <text evidence="2">The sequence shown here is derived from an EMBL/GenBank/DDBJ whole genome shotgun (WGS) entry which is preliminary data.</text>
</comment>
<dbReference type="Proteomes" id="UP001600888">
    <property type="component" value="Unassembled WGS sequence"/>
</dbReference>
<evidence type="ECO:0000313" key="2">
    <source>
        <dbReference type="EMBL" id="KAL2282974.1"/>
    </source>
</evidence>
<feature type="compositionally biased region" description="Polar residues" evidence="1">
    <location>
        <begin position="56"/>
        <end position="66"/>
    </location>
</feature>
<name>A0ABR4EKK5_9PEZI</name>
<feature type="region of interest" description="Disordered" evidence="1">
    <location>
        <begin position="1"/>
        <end position="66"/>
    </location>
</feature>
<reference evidence="2 3" key="1">
    <citation type="submission" date="2024-03" db="EMBL/GenBank/DDBJ databases">
        <title>A high-quality draft genome sequence of Diaporthe vaccinii, a causative agent of upright dieback and viscid rot disease in cranberry plants.</title>
        <authorList>
            <person name="Sarrasin M."/>
            <person name="Lang B.F."/>
            <person name="Burger G."/>
        </authorList>
    </citation>
    <scope>NUCLEOTIDE SEQUENCE [LARGE SCALE GENOMIC DNA]</scope>
    <source>
        <strain evidence="2 3">IS7</strain>
    </source>
</reference>
<dbReference type="EMBL" id="JBAWTH010000046">
    <property type="protein sequence ID" value="KAL2282974.1"/>
    <property type="molecule type" value="Genomic_DNA"/>
</dbReference>
<organism evidence="2 3">
    <name type="scientific">Diaporthe vaccinii</name>
    <dbReference type="NCBI Taxonomy" id="105482"/>
    <lineage>
        <taxon>Eukaryota</taxon>
        <taxon>Fungi</taxon>
        <taxon>Dikarya</taxon>
        <taxon>Ascomycota</taxon>
        <taxon>Pezizomycotina</taxon>
        <taxon>Sordariomycetes</taxon>
        <taxon>Sordariomycetidae</taxon>
        <taxon>Diaporthales</taxon>
        <taxon>Diaporthaceae</taxon>
        <taxon>Diaporthe</taxon>
        <taxon>Diaporthe eres species complex</taxon>
    </lineage>
</organism>
<accession>A0ABR4EKK5</accession>
<sequence>MTPQNEAYREGDGTSSRQNQREAATIFASMDADNSYQKDKQVAGSKRQAVIDPDGQQRQKGMKSQDNAMVDHVHDANIIPSPEKIRLGNSDRWHSTNVVGQSDNRTGWVTRSDSSTTEGQKLWQILAEILAKRSHTNEVIAYMTTAIDENRAAFKPCDLCAMTRLEIELAIEKANLEIRHSLFRVSLEQSTSDQDEAAAGIEREAPRAGPLTGSEDEQDPAWLELLDFMELSKSRFLEDEFALKFLRSLEPRIIDASHWYFGPHTLYLHLARMANIAERRERFKEYLVEAPREWYCLKTVCKQGYENENAVAIEENCGCSRKQKTCLQVRMQRGKLGAFDVRFR</sequence>